<sequence length="81" mass="9078">MKNISSVRNVSQPSDPRSNLLQFLINLTQSNMFLITIDKPVNKSIHFHVTESWYFPHFTFPHSVPDPTHVGPSGLGGVYVG</sequence>
<protein>
    <submittedName>
        <fullName evidence="1">Uncharacterized protein</fullName>
    </submittedName>
</protein>
<proteinExistence type="predicted"/>
<dbReference type="AlphaFoldDB" id="A0AAV7FI72"/>
<reference evidence="1 3" key="1">
    <citation type="journal article" date="2021" name="Hortic Res">
        <title>Chromosome-scale assembly of the Dendrobium chrysotoxum genome enhances the understanding of orchid evolution.</title>
        <authorList>
            <person name="Zhang Y."/>
            <person name="Zhang G.Q."/>
            <person name="Zhang D."/>
            <person name="Liu X.D."/>
            <person name="Xu X.Y."/>
            <person name="Sun W.H."/>
            <person name="Yu X."/>
            <person name="Zhu X."/>
            <person name="Wang Z.W."/>
            <person name="Zhao X."/>
            <person name="Zhong W.Y."/>
            <person name="Chen H."/>
            <person name="Yin W.L."/>
            <person name="Huang T."/>
            <person name="Niu S.C."/>
            <person name="Liu Z.J."/>
        </authorList>
    </citation>
    <scope>NUCLEOTIDE SEQUENCE [LARGE SCALE GENOMIC DNA]</scope>
    <source>
        <strain evidence="1">Lindl</strain>
    </source>
</reference>
<accession>A0AAV7FI72</accession>
<evidence type="ECO:0000313" key="3">
    <source>
        <dbReference type="Proteomes" id="UP000775213"/>
    </source>
</evidence>
<name>A0AAV7FI72_DENCH</name>
<evidence type="ECO:0000313" key="2">
    <source>
        <dbReference type="EMBL" id="KAH0455876.1"/>
    </source>
</evidence>
<comment type="caution">
    <text evidence="1">The sequence shown here is derived from an EMBL/GenBank/DDBJ whole genome shotgun (WGS) entry which is preliminary data.</text>
</comment>
<evidence type="ECO:0000313" key="1">
    <source>
        <dbReference type="EMBL" id="KAH0433319.1"/>
    </source>
</evidence>
<dbReference type="EMBL" id="JAGFBR010000818">
    <property type="protein sequence ID" value="KAH0433319.1"/>
    <property type="molecule type" value="Genomic_DNA"/>
</dbReference>
<keyword evidence="3" id="KW-1185">Reference proteome</keyword>
<organism evidence="1 3">
    <name type="scientific">Dendrobium chrysotoxum</name>
    <name type="common">Orchid</name>
    <dbReference type="NCBI Taxonomy" id="161865"/>
    <lineage>
        <taxon>Eukaryota</taxon>
        <taxon>Viridiplantae</taxon>
        <taxon>Streptophyta</taxon>
        <taxon>Embryophyta</taxon>
        <taxon>Tracheophyta</taxon>
        <taxon>Spermatophyta</taxon>
        <taxon>Magnoliopsida</taxon>
        <taxon>Liliopsida</taxon>
        <taxon>Asparagales</taxon>
        <taxon>Orchidaceae</taxon>
        <taxon>Epidendroideae</taxon>
        <taxon>Malaxideae</taxon>
        <taxon>Dendrobiinae</taxon>
        <taxon>Dendrobium</taxon>
    </lineage>
</organism>
<gene>
    <name evidence="2" type="ORF">IEQ34_015908</name>
    <name evidence="1" type="ORF">IEQ34_027046</name>
</gene>
<reference evidence="1" key="2">
    <citation type="submission" date="2021-03" db="EMBL/GenBank/DDBJ databases">
        <authorList>
            <person name="Zhang Y."/>
            <person name="Zhang G.-Q."/>
            <person name="Huang T."/>
            <person name="Niu S.-C."/>
            <person name="Liu Z.-J."/>
        </authorList>
    </citation>
    <scope>NUCLEOTIDE SEQUENCE</scope>
    <source>
        <strain evidence="1">Lindl</strain>
        <tissue evidence="1">Fresh leaves</tissue>
    </source>
</reference>
<dbReference type="EMBL" id="JAGFBR010000014">
    <property type="protein sequence ID" value="KAH0455876.1"/>
    <property type="molecule type" value="Genomic_DNA"/>
</dbReference>
<dbReference type="Proteomes" id="UP000775213">
    <property type="component" value="Unassembled WGS sequence"/>
</dbReference>